<evidence type="ECO:0000256" key="2">
    <source>
        <dbReference type="ARBA" id="ARBA00022692"/>
    </source>
</evidence>
<feature type="transmembrane region" description="Helical" evidence="5">
    <location>
        <begin position="50"/>
        <end position="69"/>
    </location>
</feature>
<evidence type="ECO:0000256" key="3">
    <source>
        <dbReference type="ARBA" id="ARBA00022989"/>
    </source>
</evidence>
<evidence type="ECO:0000313" key="7">
    <source>
        <dbReference type="EMBL" id="CAG8538028.1"/>
    </source>
</evidence>
<gene>
    <name evidence="7" type="ORF">ALEPTO_LOCUS5269</name>
</gene>
<feature type="transmembrane region" description="Helical" evidence="5">
    <location>
        <begin position="112"/>
        <end position="131"/>
    </location>
</feature>
<dbReference type="EMBL" id="CAJVPS010001436">
    <property type="protein sequence ID" value="CAG8538028.1"/>
    <property type="molecule type" value="Genomic_DNA"/>
</dbReference>
<feature type="domain" description="HIG1" evidence="6">
    <location>
        <begin position="81"/>
        <end position="175"/>
    </location>
</feature>
<dbReference type="OrthoDB" id="1915122at2759"/>
<feature type="transmembrane region" description="Helical" evidence="5">
    <location>
        <begin position="21"/>
        <end position="38"/>
    </location>
</feature>
<dbReference type="Proteomes" id="UP000789508">
    <property type="component" value="Unassembled WGS sequence"/>
</dbReference>
<dbReference type="PROSITE" id="PS51503">
    <property type="entry name" value="HIG1"/>
    <property type="match status" value="1"/>
</dbReference>
<feature type="transmembrane region" description="Helical" evidence="5">
    <location>
        <begin position="147"/>
        <end position="165"/>
    </location>
</feature>
<keyword evidence="3 5" id="KW-1133">Transmembrane helix</keyword>
<evidence type="ECO:0000256" key="1">
    <source>
        <dbReference type="ARBA" id="ARBA00004173"/>
    </source>
</evidence>
<comment type="subcellular location">
    <subcellularLocation>
        <location evidence="1">Mitochondrion</location>
    </subcellularLocation>
</comment>
<dbReference type="InterPro" id="IPR040153">
    <property type="entry name" value="Rcf2"/>
</dbReference>
<reference evidence="7" key="1">
    <citation type="submission" date="2021-06" db="EMBL/GenBank/DDBJ databases">
        <authorList>
            <person name="Kallberg Y."/>
            <person name="Tangrot J."/>
            <person name="Rosling A."/>
        </authorList>
    </citation>
    <scope>NUCLEOTIDE SEQUENCE</scope>
    <source>
        <strain evidence="7">FL130A</strain>
    </source>
</reference>
<dbReference type="Pfam" id="PF04588">
    <property type="entry name" value="HIG_1_N"/>
    <property type="match status" value="1"/>
</dbReference>
<evidence type="ECO:0000256" key="5">
    <source>
        <dbReference type="SAM" id="Phobius"/>
    </source>
</evidence>
<keyword evidence="4 5" id="KW-0472">Membrane</keyword>
<evidence type="ECO:0000256" key="4">
    <source>
        <dbReference type="ARBA" id="ARBA00023136"/>
    </source>
</evidence>
<keyword evidence="8" id="KW-1185">Reference proteome</keyword>
<dbReference type="AlphaFoldDB" id="A0A9N9FJT1"/>
<dbReference type="InterPro" id="IPR007667">
    <property type="entry name" value="Hypoxia_induced_domain"/>
</dbReference>
<organism evidence="7 8">
    <name type="scientific">Ambispora leptoticha</name>
    <dbReference type="NCBI Taxonomy" id="144679"/>
    <lineage>
        <taxon>Eukaryota</taxon>
        <taxon>Fungi</taxon>
        <taxon>Fungi incertae sedis</taxon>
        <taxon>Mucoromycota</taxon>
        <taxon>Glomeromycotina</taxon>
        <taxon>Glomeromycetes</taxon>
        <taxon>Archaeosporales</taxon>
        <taxon>Ambisporaceae</taxon>
        <taxon>Ambispora</taxon>
    </lineage>
</organism>
<sequence>MKILTKEEEKEHYDYIIRQGLQKGLVGLGAGIGLSFIGQKYWPLYRSSTLQLKAFLVSSLATAVFIIATEKASLDFERKKYGEYKENKTRNENYVTISRKDTMKIWFSEHKWPIVVGTWGLAMAGSMASLYRNQYLTTAQKMVQARMYAQGVTIIVVLAAAAFSVNTSKDPDGFQEWKNMVNEEERRINKISSSPS</sequence>
<dbReference type="GO" id="GO:0033617">
    <property type="term" value="P:mitochondrial respiratory chain complex IV assembly"/>
    <property type="evidence" value="ECO:0007669"/>
    <property type="project" value="TreeGrafter"/>
</dbReference>
<dbReference type="PANTHER" id="PTHR28018:SF3">
    <property type="entry name" value="RESPIRATORY SUPERCOMPLEX FACTOR 2, MITOCHONDRIAL"/>
    <property type="match status" value="1"/>
</dbReference>
<dbReference type="PANTHER" id="PTHR28018">
    <property type="entry name" value="RESPIRATORY SUPERCOMPLEX FACTOR 2, MITOCHONDRIAL"/>
    <property type="match status" value="1"/>
</dbReference>
<name>A0A9N9FJT1_9GLOM</name>
<dbReference type="GO" id="GO:0005739">
    <property type="term" value="C:mitochondrion"/>
    <property type="evidence" value="ECO:0007669"/>
    <property type="project" value="UniProtKB-SubCell"/>
</dbReference>
<evidence type="ECO:0000259" key="6">
    <source>
        <dbReference type="PROSITE" id="PS51503"/>
    </source>
</evidence>
<keyword evidence="2 5" id="KW-0812">Transmembrane</keyword>
<comment type="caution">
    <text evidence="7">The sequence shown here is derived from an EMBL/GenBank/DDBJ whole genome shotgun (WGS) entry which is preliminary data.</text>
</comment>
<evidence type="ECO:0000313" key="8">
    <source>
        <dbReference type="Proteomes" id="UP000789508"/>
    </source>
</evidence>
<accession>A0A9N9FJT1</accession>
<proteinExistence type="predicted"/>
<protein>
    <submittedName>
        <fullName evidence="7">7894_t:CDS:1</fullName>
    </submittedName>
</protein>